<protein>
    <submittedName>
        <fullName evidence="3">Sodium/potassium/calcium exchanger 1-like</fullName>
    </submittedName>
</protein>
<feature type="compositionally biased region" description="Basic residues" evidence="1">
    <location>
        <begin position="71"/>
        <end position="88"/>
    </location>
</feature>
<feature type="region of interest" description="Disordered" evidence="1">
    <location>
        <begin position="1"/>
        <end position="284"/>
    </location>
</feature>
<feature type="compositionally biased region" description="Basic and acidic residues" evidence="1">
    <location>
        <begin position="92"/>
        <end position="110"/>
    </location>
</feature>
<feature type="compositionally biased region" description="Basic and acidic residues" evidence="1">
    <location>
        <begin position="176"/>
        <end position="197"/>
    </location>
</feature>
<feature type="compositionally biased region" description="Basic and acidic residues" evidence="1">
    <location>
        <begin position="1"/>
        <end position="13"/>
    </location>
</feature>
<dbReference type="GeneID" id="106809272"/>
<dbReference type="RefSeq" id="XP_014667770.1">
    <property type="nucleotide sequence ID" value="XM_014812284.1"/>
</dbReference>
<gene>
    <name evidence="3" type="primary">LOC106809272</name>
</gene>
<organism evidence="2 3">
    <name type="scientific">Priapulus caudatus</name>
    <name type="common">Priapulid worm</name>
    <dbReference type="NCBI Taxonomy" id="37621"/>
    <lineage>
        <taxon>Eukaryota</taxon>
        <taxon>Metazoa</taxon>
        <taxon>Ecdysozoa</taxon>
        <taxon>Scalidophora</taxon>
        <taxon>Priapulida</taxon>
        <taxon>Priapulimorpha</taxon>
        <taxon>Priapulimorphida</taxon>
        <taxon>Priapulidae</taxon>
        <taxon>Priapulus</taxon>
    </lineage>
</organism>
<accession>A0ABM1E6E9</accession>
<evidence type="ECO:0000313" key="3">
    <source>
        <dbReference type="RefSeq" id="XP_014667770.1"/>
    </source>
</evidence>
<feature type="compositionally biased region" description="Basic and acidic residues" evidence="1">
    <location>
        <begin position="36"/>
        <end position="57"/>
    </location>
</feature>
<sequence length="327" mass="35689">MPGKRWDATDRMRTRSTQAKHYPSQAGRDGPLGRQHVMDAGDRRRHEEKAAINHEVKIAVGSQKTADHRAKREHRRPAKKDGRSHRGNGNHTEGEIAVGDKENGDHHEGEIAAGEEDGDHHEGESAVGDIDGDPHEGEIAVGDKEDGDHHEGEIAVGDKENGDHYDEGKIAAGGEDGDHHEGDIAVGDKEDGDHHGGESAVGDIDGDHHEGEIAVGDKENGDHHEGVIAVGDKENGDPHGGESAVGDEDGDHRWGEIAGGEEEIGGGKEPHPRRRRRPAGELEASYRRRGIALMEPGRRTRSQRVVRPPRYLGFIRRCRCGRLRKHM</sequence>
<feature type="compositionally biased region" description="Basic and acidic residues" evidence="1">
    <location>
        <begin position="132"/>
        <end position="169"/>
    </location>
</feature>
<proteinExistence type="predicted"/>
<keyword evidence="2" id="KW-1185">Reference proteome</keyword>
<dbReference type="Proteomes" id="UP000695022">
    <property type="component" value="Unplaced"/>
</dbReference>
<reference evidence="3" key="1">
    <citation type="submission" date="2025-08" db="UniProtKB">
        <authorList>
            <consortium name="RefSeq"/>
        </authorList>
    </citation>
    <scope>IDENTIFICATION</scope>
</reference>
<name>A0ABM1E6E9_PRICU</name>
<feature type="compositionally biased region" description="Basic and acidic residues" evidence="1">
    <location>
        <begin position="205"/>
        <end position="240"/>
    </location>
</feature>
<evidence type="ECO:0000256" key="1">
    <source>
        <dbReference type="SAM" id="MobiDB-lite"/>
    </source>
</evidence>
<evidence type="ECO:0000313" key="2">
    <source>
        <dbReference type="Proteomes" id="UP000695022"/>
    </source>
</evidence>